<dbReference type="AlphaFoldDB" id="A0A673AFK2"/>
<keyword evidence="2" id="KW-1185">Reference proteome</keyword>
<accession>A0A673AFK2</accession>
<reference evidence="1" key="3">
    <citation type="submission" date="2025-09" db="UniProtKB">
        <authorList>
            <consortium name="Ensembl"/>
        </authorList>
    </citation>
    <scope>IDENTIFICATION</scope>
</reference>
<evidence type="ECO:0000313" key="2">
    <source>
        <dbReference type="Proteomes" id="UP000472271"/>
    </source>
</evidence>
<sequence length="57" mass="7071">MTKTRIVKTFSWMKPEPPSYNTWIQKVWNIYQITYLLRLQKTIFTKRREPMLPLLLQ</sequence>
<evidence type="ECO:0000313" key="1">
    <source>
        <dbReference type="Ensembl" id="ENSSORP00005028016.1"/>
    </source>
</evidence>
<name>A0A673AFK2_9TELE</name>
<dbReference type="Proteomes" id="UP000472271">
    <property type="component" value="Chromosome 19"/>
</dbReference>
<proteinExistence type="predicted"/>
<dbReference type="Ensembl" id="ENSSORT00005028817.1">
    <property type="protein sequence ID" value="ENSSORP00005028016.1"/>
    <property type="gene ID" value="ENSSORG00005013417.1"/>
</dbReference>
<reference evidence="1" key="2">
    <citation type="submission" date="2025-08" db="UniProtKB">
        <authorList>
            <consortium name="Ensembl"/>
        </authorList>
    </citation>
    <scope>IDENTIFICATION</scope>
</reference>
<organism evidence="1 2">
    <name type="scientific">Sphaeramia orbicularis</name>
    <name type="common">orbiculate cardinalfish</name>
    <dbReference type="NCBI Taxonomy" id="375764"/>
    <lineage>
        <taxon>Eukaryota</taxon>
        <taxon>Metazoa</taxon>
        <taxon>Chordata</taxon>
        <taxon>Craniata</taxon>
        <taxon>Vertebrata</taxon>
        <taxon>Euteleostomi</taxon>
        <taxon>Actinopterygii</taxon>
        <taxon>Neopterygii</taxon>
        <taxon>Teleostei</taxon>
        <taxon>Neoteleostei</taxon>
        <taxon>Acanthomorphata</taxon>
        <taxon>Gobiaria</taxon>
        <taxon>Kurtiformes</taxon>
        <taxon>Apogonoidei</taxon>
        <taxon>Apogonidae</taxon>
        <taxon>Apogoninae</taxon>
        <taxon>Sphaeramia</taxon>
    </lineage>
</organism>
<protein>
    <submittedName>
        <fullName evidence="1">Uncharacterized protein</fullName>
    </submittedName>
</protein>
<reference evidence="1" key="1">
    <citation type="submission" date="2019-06" db="EMBL/GenBank/DDBJ databases">
        <authorList>
            <consortium name="Wellcome Sanger Institute Data Sharing"/>
        </authorList>
    </citation>
    <scope>NUCLEOTIDE SEQUENCE [LARGE SCALE GENOMIC DNA]</scope>
</reference>
<dbReference type="InParanoid" id="A0A673AFK2"/>